<dbReference type="PANTHER" id="PTHR11060">
    <property type="entry name" value="PROTEIN MEMO1"/>
    <property type="match status" value="1"/>
</dbReference>
<protein>
    <submittedName>
        <fullName evidence="3">AmmeMemoRadiSam system protein B</fullName>
    </submittedName>
</protein>
<comment type="caution">
    <text evidence="3">The sequence shown here is derived from an EMBL/GenBank/DDBJ whole genome shotgun (WGS) entry which is preliminary data.</text>
</comment>
<gene>
    <name evidence="3" type="primary">amrB</name>
    <name evidence="3" type="ORF">KC729_07385</name>
</gene>
<dbReference type="Pfam" id="PF01875">
    <property type="entry name" value="Memo"/>
    <property type="match status" value="1"/>
</dbReference>
<dbReference type="CDD" id="cd07361">
    <property type="entry name" value="MEMO_like"/>
    <property type="match status" value="1"/>
</dbReference>
<dbReference type="EMBL" id="JAGQHR010000176">
    <property type="protein sequence ID" value="MCA9727489.1"/>
    <property type="molecule type" value="Genomic_DNA"/>
</dbReference>
<reference evidence="3" key="2">
    <citation type="journal article" date="2021" name="Microbiome">
        <title>Successional dynamics and alternative stable states in a saline activated sludge microbial community over 9 years.</title>
        <authorList>
            <person name="Wang Y."/>
            <person name="Ye J."/>
            <person name="Ju F."/>
            <person name="Liu L."/>
            <person name="Boyd J.A."/>
            <person name="Deng Y."/>
            <person name="Parks D.H."/>
            <person name="Jiang X."/>
            <person name="Yin X."/>
            <person name="Woodcroft B.J."/>
            <person name="Tyson G.W."/>
            <person name="Hugenholtz P."/>
            <person name="Polz M.F."/>
            <person name="Zhang T."/>
        </authorList>
    </citation>
    <scope>NUCLEOTIDE SEQUENCE</scope>
    <source>
        <strain evidence="3">HKST-UBA01</strain>
    </source>
</reference>
<dbReference type="NCBIfam" id="TIGR04336">
    <property type="entry name" value="AmmeMemoSam_B"/>
    <property type="match status" value="1"/>
</dbReference>
<proteinExistence type="inferred from homology"/>
<dbReference type="AlphaFoldDB" id="A0A956LXT7"/>
<dbReference type="InterPro" id="IPR002737">
    <property type="entry name" value="MEMO1_fam"/>
</dbReference>
<dbReference type="Proteomes" id="UP000697710">
    <property type="component" value="Unassembled WGS sequence"/>
</dbReference>
<name>A0A956LXT7_UNCEI</name>
<reference evidence="3" key="1">
    <citation type="submission" date="2020-04" db="EMBL/GenBank/DDBJ databases">
        <authorList>
            <person name="Zhang T."/>
        </authorList>
    </citation>
    <scope>NUCLEOTIDE SEQUENCE</scope>
    <source>
        <strain evidence="3">HKST-UBA01</strain>
    </source>
</reference>
<evidence type="ECO:0000313" key="3">
    <source>
        <dbReference type="EMBL" id="MCA9727489.1"/>
    </source>
</evidence>
<comment type="similarity">
    <text evidence="1">Belongs to the MEMO1 family.</text>
</comment>
<evidence type="ECO:0000313" key="4">
    <source>
        <dbReference type="Proteomes" id="UP000697710"/>
    </source>
</evidence>
<evidence type="ECO:0000256" key="1">
    <source>
        <dbReference type="ARBA" id="ARBA00006315"/>
    </source>
</evidence>
<dbReference type="PANTHER" id="PTHR11060:SF0">
    <property type="entry name" value="PROTEIN MEMO1"/>
    <property type="match status" value="1"/>
</dbReference>
<evidence type="ECO:0000256" key="2">
    <source>
        <dbReference type="SAM" id="MobiDB-lite"/>
    </source>
</evidence>
<feature type="region of interest" description="Disordered" evidence="2">
    <location>
        <begin position="136"/>
        <end position="156"/>
    </location>
</feature>
<organism evidence="3 4">
    <name type="scientific">Eiseniibacteriota bacterium</name>
    <dbReference type="NCBI Taxonomy" id="2212470"/>
    <lineage>
        <taxon>Bacteria</taxon>
        <taxon>Candidatus Eiseniibacteriota</taxon>
    </lineage>
</organism>
<accession>A0A956LXT7</accession>
<dbReference type="Gene3D" id="3.40.830.10">
    <property type="entry name" value="LigB-like"/>
    <property type="match status" value="1"/>
</dbReference>
<sequence length="408" mass="45237">MSSETIPRLRLDLDLVPSPDPEQPGYLIRDPKQYTDVILVLPPLLAAGLELFDGEHTVVDLQSHWARLTGQIVDSDVARSMIATLREHGFLQTEELQARVERRHREFAEAPVRAPAHAGSGYPEDEAELRSYLDESMQAASPGSDDGPSGVGLGLAAPHVSPHGGWDSYTAAYRDLDPAVGERTVILLGTSHYGEPDRFGLTRKPFGTPYGDVPTDGNLVDELQRAAGDAVVMEDYCHAIEHSIEFQVLFLRHRLGPRLRIVPILCGAFLGVIAEGKAPESAPRVARFLAALQEFAARHRDELFWVLGVDLSHIGARYGDPEPVVAERERMLEVRARDLARLDSLCRGETDAFLEQVLPNRDDLRWCGLSPLYTFARALPDARGSVRRYQQWNIDPESVVSFAAVDFH</sequence>